<dbReference type="PROSITE" id="PS50928">
    <property type="entry name" value="ABC_TM1"/>
    <property type="match status" value="2"/>
</dbReference>
<dbReference type="GO" id="GO:0005886">
    <property type="term" value="C:plasma membrane"/>
    <property type="evidence" value="ECO:0007669"/>
    <property type="project" value="UniProtKB-SubCell"/>
</dbReference>
<reference evidence="9 10" key="1">
    <citation type="submission" date="2019-10" db="EMBL/GenBank/DDBJ databases">
        <title>Isolation, Identification of Microvirga thermotolerans HR1, a novel thermophilic bacterium and Comparative Genomics of the genus Microvirga.</title>
        <authorList>
            <person name="Li J."/>
            <person name="Zhang W."/>
            <person name="Lin M."/>
            <person name="Wang J."/>
        </authorList>
    </citation>
    <scope>NUCLEOTIDE SEQUENCE [LARGE SCALE GENOMIC DNA]</scope>
    <source>
        <strain evidence="9 10">HR1</strain>
    </source>
</reference>
<dbReference type="Gene3D" id="1.10.3720.10">
    <property type="entry name" value="MetI-like"/>
    <property type="match status" value="2"/>
</dbReference>
<feature type="transmembrane region" description="Helical" evidence="7">
    <location>
        <begin position="340"/>
        <end position="362"/>
    </location>
</feature>
<accession>A0A5P9JSH1</accession>
<evidence type="ECO:0000256" key="6">
    <source>
        <dbReference type="ARBA" id="ARBA00023136"/>
    </source>
</evidence>
<feature type="domain" description="ABC transmembrane type-1" evidence="8">
    <location>
        <begin position="510"/>
        <end position="700"/>
    </location>
</feature>
<protein>
    <submittedName>
        <fullName evidence="9">ABC transporter permease subunit</fullName>
    </submittedName>
</protein>
<dbReference type="AlphaFoldDB" id="A0A5P9JSH1"/>
<feature type="transmembrane region" description="Helical" evidence="7">
    <location>
        <begin position="151"/>
        <end position="177"/>
    </location>
</feature>
<dbReference type="Pfam" id="PF00528">
    <property type="entry name" value="BPD_transp_1"/>
    <property type="match status" value="2"/>
</dbReference>
<dbReference type="KEGG" id="mico:GDR74_04755"/>
<feature type="domain" description="ABC transmembrane type-1" evidence="8">
    <location>
        <begin position="212"/>
        <end position="417"/>
    </location>
</feature>
<feature type="transmembrane region" description="Helical" evidence="7">
    <location>
        <begin position="399"/>
        <end position="416"/>
    </location>
</feature>
<dbReference type="PANTHER" id="PTHR30183:SF7">
    <property type="entry name" value="FERRIC TRANSPORT SYSTEM PERMEASE PROTEIN FBPB 1-RELATED"/>
    <property type="match status" value="1"/>
</dbReference>
<dbReference type="EMBL" id="CP045423">
    <property type="protein sequence ID" value="QFU15577.1"/>
    <property type="molecule type" value="Genomic_DNA"/>
</dbReference>
<evidence type="ECO:0000313" key="9">
    <source>
        <dbReference type="EMBL" id="QFU15577.1"/>
    </source>
</evidence>
<dbReference type="CDD" id="cd06261">
    <property type="entry name" value="TM_PBP2"/>
    <property type="match status" value="2"/>
</dbReference>
<evidence type="ECO:0000256" key="2">
    <source>
        <dbReference type="ARBA" id="ARBA00022448"/>
    </source>
</evidence>
<comment type="subcellular location">
    <subcellularLocation>
        <location evidence="1 7">Cell membrane</location>
        <topology evidence="1 7">Multi-pass membrane protein</topology>
    </subcellularLocation>
</comment>
<comment type="similarity">
    <text evidence="7">Belongs to the binding-protein-dependent transport system permease family.</text>
</comment>
<feature type="transmembrane region" description="Helical" evidence="7">
    <location>
        <begin position="73"/>
        <end position="96"/>
    </location>
</feature>
<feature type="transmembrane region" description="Helical" evidence="7">
    <location>
        <begin position="679"/>
        <end position="704"/>
    </location>
</feature>
<keyword evidence="2 7" id="KW-0813">Transport</keyword>
<dbReference type="GO" id="GO:0055085">
    <property type="term" value="P:transmembrane transport"/>
    <property type="evidence" value="ECO:0007669"/>
    <property type="project" value="InterPro"/>
</dbReference>
<dbReference type="Proteomes" id="UP000325614">
    <property type="component" value="Chromosome"/>
</dbReference>
<proteinExistence type="inferred from homology"/>
<sequence length="727" mass="77800">MSRATLGWIVLGWIGYAVLPWYGFDRAASWTDAVVGGSGLVLGLRGAWWLLPAAVPLLMLLRPVVRSDPASLSGWLTASGILGLGLVLLQGFSIGLDGWSFEVLRTLFGEPGPRQGGMGYGAALTSTAFLIVLCHGLAARGWCRGDAFVTSSIGVVIALIVVFVFFPVTTILASAFADDRGHFAPLVFLAKFTDRSIWGLDCLTSDLRCGVAWNTLFLGILVAFGTTALGLAFALIATRTGFRFKKILRVMSVLPIITPPFVIGLALILLFGRSGALSAVLYEWFGIPRSRWIYGLPGVFIAQLLAFTPIAFLVLIGVVQGISPTLEEASQTLRAKSWTTFLTVTLPLMRPGLANAFLLGFVESLADFGNPLVLGGNYEVLSTKIFFAVVGAQQDQGRAAVLSIILLGFTLGAFWLQHAWLGKKVYTTVTGKGDAGIPLPLPRRVALASYFTAIPWALFTLVIYAIIAVGGFVRSMGRDYTPTLDHFLTAFRIERTDRGLYFSGSAWDSFFATVKVAALSAPLTAAIGLLTAYLLTRQRFSGQRAFEFGTLLSFAIPGTVVGVSYILAFNVPPIEITGTGFILVMCFVFRNMPVGVRSGIATLSQIDKSLDEASLTLGARSATTMRRIVLPLLRPAIVASLVYSFVRAMTAVSAVIFLVTAEYNMATTYIVGRVEAGEFGLAIAYSTVLIVVMLLAIVAIQLAVGERRLGRRTAGANAAPLAVQAAP</sequence>
<evidence type="ECO:0000259" key="8">
    <source>
        <dbReference type="PROSITE" id="PS50928"/>
    </source>
</evidence>
<feature type="transmembrane region" description="Helical" evidence="7">
    <location>
        <begin position="636"/>
        <end position="659"/>
    </location>
</feature>
<gene>
    <name evidence="9" type="ORF">GDR74_04755</name>
</gene>
<feature type="transmembrane region" description="Helical" evidence="7">
    <location>
        <begin position="510"/>
        <end position="536"/>
    </location>
</feature>
<feature type="transmembrane region" description="Helical" evidence="7">
    <location>
        <begin position="447"/>
        <end position="473"/>
    </location>
</feature>
<evidence type="ECO:0000256" key="3">
    <source>
        <dbReference type="ARBA" id="ARBA00022475"/>
    </source>
</evidence>
<keyword evidence="4 7" id="KW-0812">Transmembrane</keyword>
<feature type="transmembrane region" description="Helical" evidence="7">
    <location>
        <begin position="116"/>
        <end position="139"/>
    </location>
</feature>
<keyword evidence="6 7" id="KW-0472">Membrane</keyword>
<feature type="transmembrane region" description="Helical" evidence="7">
    <location>
        <begin position="250"/>
        <end position="272"/>
    </location>
</feature>
<feature type="transmembrane region" description="Helical" evidence="7">
    <location>
        <begin position="292"/>
        <end position="319"/>
    </location>
</feature>
<name>A0A5P9JSH1_9HYPH</name>
<dbReference type="SUPFAM" id="SSF161098">
    <property type="entry name" value="MetI-like"/>
    <property type="match status" value="2"/>
</dbReference>
<feature type="transmembrane region" description="Helical" evidence="7">
    <location>
        <begin position="42"/>
        <end position="61"/>
    </location>
</feature>
<keyword evidence="3" id="KW-1003">Cell membrane</keyword>
<evidence type="ECO:0000256" key="5">
    <source>
        <dbReference type="ARBA" id="ARBA00022989"/>
    </source>
</evidence>
<keyword evidence="5 7" id="KW-1133">Transmembrane helix</keyword>
<evidence type="ECO:0000256" key="7">
    <source>
        <dbReference type="RuleBase" id="RU363032"/>
    </source>
</evidence>
<dbReference type="RefSeq" id="WP_152585222.1">
    <property type="nucleotide sequence ID" value="NZ_CP045423.1"/>
</dbReference>
<dbReference type="InterPro" id="IPR000515">
    <property type="entry name" value="MetI-like"/>
</dbReference>
<keyword evidence="10" id="KW-1185">Reference proteome</keyword>
<feature type="transmembrane region" description="Helical" evidence="7">
    <location>
        <begin position="548"/>
        <end position="568"/>
    </location>
</feature>
<feature type="transmembrane region" description="Helical" evidence="7">
    <location>
        <begin position="5"/>
        <end position="22"/>
    </location>
</feature>
<feature type="transmembrane region" description="Helical" evidence="7">
    <location>
        <begin position="216"/>
        <end position="238"/>
    </location>
</feature>
<evidence type="ECO:0000256" key="1">
    <source>
        <dbReference type="ARBA" id="ARBA00004651"/>
    </source>
</evidence>
<dbReference type="InterPro" id="IPR035906">
    <property type="entry name" value="MetI-like_sf"/>
</dbReference>
<evidence type="ECO:0000313" key="10">
    <source>
        <dbReference type="Proteomes" id="UP000325614"/>
    </source>
</evidence>
<evidence type="ECO:0000256" key="4">
    <source>
        <dbReference type="ARBA" id="ARBA00022692"/>
    </source>
</evidence>
<organism evidence="9 10">
    <name type="scientific">Microvirga thermotolerans</name>
    <dbReference type="NCBI Taxonomy" id="2651334"/>
    <lineage>
        <taxon>Bacteria</taxon>
        <taxon>Pseudomonadati</taxon>
        <taxon>Pseudomonadota</taxon>
        <taxon>Alphaproteobacteria</taxon>
        <taxon>Hyphomicrobiales</taxon>
        <taxon>Methylobacteriaceae</taxon>
        <taxon>Microvirga</taxon>
    </lineage>
</organism>
<feature type="transmembrane region" description="Helical" evidence="7">
    <location>
        <begin position="574"/>
        <end position="592"/>
    </location>
</feature>
<dbReference type="PANTHER" id="PTHR30183">
    <property type="entry name" value="MOLYBDENUM TRANSPORT SYSTEM PERMEASE PROTEIN MODB"/>
    <property type="match status" value="1"/>
</dbReference>